<evidence type="ECO:0000313" key="2">
    <source>
        <dbReference type="EMBL" id="RLM86905.1"/>
    </source>
</evidence>
<dbReference type="Proteomes" id="UP000275267">
    <property type="component" value="Unassembled WGS sequence"/>
</dbReference>
<dbReference type="PANTHER" id="PTHR31264:SF3">
    <property type="entry name" value="OS07G0554100 PROTEIN"/>
    <property type="match status" value="1"/>
</dbReference>
<reference evidence="3" key="1">
    <citation type="journal article" date="2019" name="Nat. Commun.">
        <title>The genome of broomcorn millet.</title>
        <authorList>
            <person name="Zou C."/>
            <person name="Miki D."/>
            <person name="Li D."/>
            <person name="Tang Q."/>
            <person name="Xiao L."/>
            <person name="Rajput S."/>
            <person name="Deng P."/>
            <person name="Jia W."/>
            <person name="Huang R."/>
            <person name="Zhang M."/>
            <person name="Sun Y."/>
            <person name="Hu J."/>
            <person name="Fu X."/>
            <person name="Schnable P.S."/>
            <person name="Li F."/>
            <person name="Zhang H."/>
            <person name="Feng B."/>
            <person name="Zhu X."/>
            <person name="Liu R."/>
            <person name="Schnable J.C."/>
            <person name="Zhu J.-K."/>
            <person name="Zhang H."/>
        </authorList>
    </citation>
    <scope>NUCLEOTIDE SEQUENCE [LARGE SCALE GENOMIC DNA]</scope>
</reference>
<dbReference type="EMBL" id="PQIB02000011">
    <property type="protein sequence ID" value="RLM86905.1"/>
    <property type="molecule type" value="Genomic_DNA"/>
</dbReference>
<proteinExistence type="predicted"/>
<dbReference type="PANTHER" id="PTHR31264">
    <property type="entry name" value="OS07G0554500 PROTEIN-RELATED"/>
    <property type="match status" value="1"/>
</dbReference>
<accession>A0A3L6QVW2</accession>
<feature type="region of interest" description="Disordered" evidence="1">
    <location>
        <begin position="86"/>
        <end position="115"/>
    </location>
</feature>
<sequence>MAQTAEALSSPFCSLDGCYYLAGNGAVADDLLEEIFLRIACPTDFARGSTACASFRRLIAGPAFLRATGPSTCRSLAILAGSRAAAAADDRNQDDIPNQGPFDRDPTQGVIWQSR</sequence>
<organism evidence="2 3">
    <name type="scientific">Panicum miliaceum</name>
    <name type="common">Proso millet</name>
    <name type="synonym">Broomcorn millet</name>
    <dbReference type="NCBI Taxonomy" id="4540"/>
    <lineage>
        <taxon>Eukaryota</taxon>
        <taxon>Viridiplantae</taxon>
        <taxon>Streptophyta</taxon>
        <taxon>Embryophyta</taxon>
        <taxon>Tracheophyta</taxon>
        <taxon>Spermatophyta</taxon>
        <taxon>Magnoliopsida</taxon>
        <taxon>Liliopsida</taxon>
        <taxon>Poales</taxon>
        <taxon>Poaceae</taxon>
        <taxon>PACMAD clade</taxon>
        <taxon>Panicoideae</taxon>
        <taxon>Panicodae</taxon>
        <taxon>Paniceae</taxon>
        <taxon>Panicinae</taxon>
        <taxon>Panicum</taxon>
        <taxon>Panicum sect. Panicum</taxon>
    </lineage>
</organism>
<evidence type="ECO:0000313" key="3">
    <source>
        <dbReference type="Proteomes" id="UP000275267"/>
    </source>
</evidence>
<comment type="caution">
    <text evidence="2">The sequence shown here is derived from an EMBL/GenBank/DDBJ whole genome shotgun (WGS) entry which is preliminary data.</text>
</comment>
<gene>
    <name evidence="2" type="ORF">C2845_PM04G27780</name>
</gene>
<dbReference type="OrthoDB" id="10604384at2759"/>
<protein>
    <recommendedName>
        <fullName evidence="4">F-box domain-containing protein</fullName>
    </recommendedName>
</protein>
<name>A0A3L6QVW2_PANMI</name>
<evidence type="ECO:0000256" key="1">
    <source>
        <dbReference type="SAM" id="MobiDB-lite"/>
    </source>
</evidence>
<dbReference type="AlphaFoldDB" id="A0A3L6QVW2"/>
<evidence type="ECO:0008006" key="4">
    <source>
        <dbReference type="Google" id="ProtNLM"/>
    </source>
</evidence>
<keyword evidence="3" id="KW-1185">Reference proteome</keyword>